<dbReference type="InterPro" id="IPR025110">
    <property type="entry name" value="AMP-bd_C"/>
</dbReference>
<feature type="domain" description="AMP-binding enzyme C-terminal" evidence="2">
    <location>
        <begin position="478"/>
        <end position="547"/>
    </location>
</feature>
<dbReference type="InterPro" id="IPR045851">
    <property type="entry name" value="AMP-bd_C_sf"/>
</dbReference>
<comment type="caution">
    <text evidence="3">The sequence shown here is derived from an EMBL/GenBank/DDBJ whole genome shotgun (WGS) entry which is preliminary data.</text>
</comment>
<dbReference type="AlphaFoldDB" id="A0AAN8Q8T0"/>
<evidence type="ECO:0000259" key="2">
    <source>
        <dbReference type="Pfam" id="PF13193"/>
    </source>
</evidence>
<dbReference type="Pfam" id="PF13193">
    <property type="entry name" value="AMP-binding_C"/>
    <property type="match status" value="1"/>
</dbReference>
<sequence>MTESDISDCFPSQTPLNQSYYYGKTVTPISTKTIKQCLVDAANGNPEHIVYRIPEYKDSITLKSLLEQSERFSRSLIHHGVGNGDVVMVLGVSTCDYFVMFHGTVGIGAQFFSPYLYAPLERNTTELVSLVRPSIIIIGYEVASLTGCISDTSSSDIKFKTIHYKPEKITETQLNRDDLYTYEQFLNSGEVLKTGDQLASAAGCIAYTDTAYLQCTSGTTGRFKVGLLNHRTLINTAIFGENRKNPNRKRVVFAFCCRQLDDLTLLLDSLTPICNWRHGVVGVVMPSTSVTDPLSLLKFIQDEKIETLQGFPYIVTPLIGHPALCDYDVSSWKSGILVAQIISKKFREWFAENKPDYTIVYGGTEYLGGTQTSPIYSTKKQFMETVGYPFPHVELKLIGDDSSIVPINTVGEICLKGWSVANGYLMDNGHVVTVCDEDGWVHMGDLGKMDETGHLTYIGRKSDCIRYKNKGDAVYPGEIENTVKTHPKIKEAMVVGVPHDIKGDDICLCVILKEGDSLDEESLETFCKNKLYSRDVPDYYFIMESFPVVGIRNKVSRAELKNIVVKEIETMKNKKS</sequence>
<dbReference type="Gene3D" id="3.30.300.30">
    <property type="match status" value="1"/>
</dbReference>
<keyword evidence="4" id="KW-1185">Reference proteome</keyword>
<feature type="domain" description="AMP-dependent synthetase/ligase" evidence="1">
    <location>
        <begin position="41"/>
        <end position="425"/>
    </location>
</feature>
<proteinExistence type="predicted"/>
<dbReference type="EMBL" id="JAZGQO010000002">
    <property type="protein sequence ID" value="KAK6192062.1"/>
    <property type="molecule type" value="Genomic_DNA"/>
</dbReference>
<reference evidence="3 4" key="1">
    <citation type="submission" date="2024-01" db="EMBL/GenBank/DDBJ databases">
        <title>The genome of the rayed Mediterranean limpet Patella caerulea (Linnaeus, 1758).</title>
        <authorList>
            <person name="Anh-Thu Weber A."/>
            <person name="Halstead-Nussloch G."/>
        </authorList>
    </citation>
    <scope>NUCLEOTIDE SEQUENCE [LARGE SCALE GENOMIC DNA]</scope>
    <source>
        <strain evidence="3">AATW-2023a</strain>
        <tissue evidence="3">Whole specimen</tissue>
    </source>
</reference>
<evidence type="ECO:0000313" key="4">
    <source>
        <dbReference type="Proteomes" id="UP001347796"/>
    </source>
</evidence>
<evidence type="ECO:0000259" key="1">
    <source>
        <dbReference type="Pfam" id="PF00501"/>
    </source>
</evidence>
<dbReference type="PANTHER" id="PTHR42814">
    <property type="entry name" value="AMP-BINDING DOMAIN-CONTAINING PROTEIN"/>
    <property type="match status" value="1"/>
</dbReference>
<dbReference type="Pfam" id="PF00501">
    <property type="entry name" value="AMP-binding"/>
    <property type="match status" value="1"/>
</dbReference>
<protein>
    <submittedName>
        <fullName evidence="3">Uncharacterized protein</fullName>
    </submittedName>
</protein>
<dbReference type="SUPFAM" id="SSF56801">
    <property type="entry name" value="Acetyl-CoA synthetase-like"/>
    <property type="match status" value="1"/>
</dbReference>
<accession>A0AAN8Q8T0</accession>
<dbReference type="CDD" id="cd04433">
    <property type="entry name" value="AFD_class_I"/>
    <property type="match status" value="1"/>
</dbReference>
<dbReference type="Gene3D" id="3.40.50.12780">
    <property type="entry name" value="N-terminal domain of ligase-like"/>
    <property type="match status" value="1"/>
</dbReference>
<dbReference type="PANTHER" id="PTHR42814:SF3">
    <property type="entry name" value="BETA-N-ACETYLHEXOSAMINIDASE"/>
    <property type="match status" value="1"/>
</dbReference>
<name>A0AAN8Q8T0_PATCE</name>
<evidence type="ECO:0000313" key="3">
    <source>
        <dbReference type="EMBL" id="KAK6192062.1"/>
    </source>
</evidence>
<dbReference type="InterPro" id="IPR042099">
    <property type="entry name" value="ANL_N_sf"/>
</dbReference>
<organism evidence="3 4">
    <name type="scientific">Patella caerulea</name>
    <name type="common">Rayed Mediterranean limpet</name>
    <dbReference type="NCBI Taxonomy" id="87958"/>
    <lineage>
        <taxon>Eukaryota</taxon>
        <taxon>Metazoa</taxon>
        <taxon>Spiralia</taxon>
        <taxon>Lophotrochozoa</taxon>
        <taxon>Mollusca</taxon>
        <taxon>Gastropoda</taxon>
        <taxon>Patellogastropoda</taxon>
        <taxon>Patelloidea</taxon>
        <taxon>Patellidae</taxon>
        <taxon>Patella</taxon>
    </lineage>
</organism>
<gene>
    <name evidence="3" type="ORF">SNE40_003607</name>
</gene>
<dbReference type="InterPro" id="IPR000873">
    <property type="entry name" value="AMP-dep_synth/lig_dom"/>
</dbReference>
<dbReference type="Proteomes" id="UP001347796">
    <property type="component" value="Unassembled WGS sequence"/>
</dbReference>